<dbReference type="PANTHER" id="PTHR46696">
    <property type="entry name" value="P450, PUTATIVE (EUROFUNG)-RELATED"/>
    <property type="match status" value="1"/>
</dbReference>
<evidence type="ECO:0000256" key="1">
    <source>
        <dbReference type="ARBA" id="ARBA00010617"/>
    </source>
</evidence>
<organism evidence="2 3">
    <name type="scientific">Streptomyces ehimensis</name>
    <dbReference type="NCBI Taxonomy" id="68195"/>
    <lineage>
        <taxon>Bacteria</taxon>
        <taxon>Bacillati</taxon>
        <taxon>Actinomycetota</taxon>
        <taxon>Actinomycetes</taxon>
        <taxon>Kitasatosporales</taxon>
        <taxon>Streptomycetaceae</taxon>
        <taxon>Streptomyces</taxon>
    </lineage>
</organism>
<dbReference type="InterPro" id="IPR002397">
    <property type="entry name" value="Cyt_P450_B"/>
</dbReference>
<dbReference type="EMBL" id="JBHSFS010000013">
    <property type="protein sequence ID" value="MFC4516330.1"/>
    <property type="molecule type" value="Genomic_DNA"/>
</dbReference>
<gene>
    <name evidence="2" type="ORF">ACFPEN_25735</name>
</gene>
<dbReference type="InterPro" id="IPR001128">
    <property type="entry name" value="Cyt_P450"/>
</dbReference>
<comment type="caution">
    <text evidence="2">The sequence shown here is derived from an EMBL/GenBank/DDBJ whole genome shotgun (WGS) entry which is preliminary data.</text>
</comment>
<dbReference type="Gene3D" id="1.10.630.10">
    <property type="entry name" value="Cytochrome P450"/>
    <property type="match status" value="1"/>
</dbReference>
<evidence type="ECO:0000313" key="3">
    <source>
        <dbReference type="Proteomes" id="UP001595990"/>
    </source>
</evidence>
<dbReference type="CDD" id="cd11029">
    <property type="entry name" value="CYP107-like"/>
    <property type="match status" value="1"/>
</dbReference>
<sequence>MIITNCLFGDTFMTHPHRVYADLREAGSVHRVTTPGGTPVWLVTRYQDVRAALTDPRLSLDKSNAATDDSHQPSMPSELDAHLLNVDPPDHTRLRRLVSKAFTPRRIERLREHIQAHTDVLLDNLDGPPVDLMKTFANPLPMAVICELLGIPTDAQSDFRTWTSALTAPDADAAVTSQEAMKQMYHFLVTIIETKRTKPSDDFLSAMIEARDAHDRLTKPELIAMAFLTLYAGYDNAVNLIGTTALALLTHPEQMTAVRNGRIPLHAALEEAMRWNTPFPLAARRFALEELTIAGARIPAGARVWLSLTSANRDSQQFTNPNTFDSTRTPTHLAYGHGIHYCLGAPLARLEGEIALTSLLRRFPNLTLAVPADELSWIRSFHKRGLQSLPVSW</sequence>
<dbReference type="PANTHER" id="PTHR46696:SF1">
    <property type="entry name" value="CYTOCHROME P450 YJIB-RELATED"/>
    <property type="match status" value="1"/>
</dbReference>
<comment type="similarity">
    <text evidence="1">Belongs to the cytochrome P450 family.</text>
</comment>
<evidence type="ECO:0000313" key="2">
    <source>
        <dbReference type="EMBL" id="MFC4516330.1"/>
    </source>
</evidence>
<dbReference type="Pfam" id="PF00067">
    <property type="entry name" value="p450"/>
    <property type="match status" value="1"/>
</dbReference>
<keyword evidence="3" id="KW-1185">Reference proteome</keyword>
<reference evidence="3" key="1">
    <citation type="journal article" date="2019" name="Int. J. Syst. Evol. Microbiol.">
        <title>The Global Catalogue of Microorganisms (GCM) 10K type strain sequencing project: providing services to taxonomists for standard genome sequencing and annotation.</title>
        <authorList>
            <consortium name="The Broad Institute Genomics Platform"/>
            <consortium name="The Broad Institute Genome Sequencing Center for Infectious Disease"/>
            <person name="Wu L."/>
            <person name="Ma J."/>
        </authorList>
    </citation>
    <scope>NUCLEOTIDE SEQUENCE [LARGE SCALE GENOMIC DNA]</scope>
    <source>
        <strain evidence="3">CECT 8064</strain>
    </source>
</reference>
<protein>
    <submittedName>
        <fullName evidence="2">Cytochrome P450</fullName>
    </submittedName>
</protein>
<name>A0ABV9BQH2_9ACTN</name>
<proteinExistence type="inferred from homology"/>
<dbReference type="Proteomes" id="UP001595990">
    <property type="component" value="Unassembled WGS sequence"/>
</dbReference>
<dbReference type="InterPro" id="IPR036396">
    <property type="entry name" value="Cyt_P450_sf"/>
</dbReference>
<dbReference type="SUPFAM" id="SSF48264">
    <property type="entry name" value="Cytochrome P450"/>
    <property type="match status" value="1"/>
</dbReference>
<dbReference type="PRINTS" id="PR00359">
    <property type="entry name" value="BP450"/>
</dbReference>
<dbReference type="RefSeq" id="WP_411951744.1">
    <property type="nucleotide sequence ID" value="NZ_JBHSFS010000013.1"/>
</dbReference>
<accession>A0ABV9BQH2</accession>